<dbReference type="InterPro" id="IPR016181">
    <property type="entry name" value="Acyl_CoA_acyltransferase"/>
</dbReference>
<dbReference type="AlphaFoldDB" id="A0A318RYR0"/>
<reference evidence="2 3" key="1">
    <citation type="submission" date="2018-06" db="EMBL/GenBank/DDBJ databases">
        <title>Genomic Encyclopedia of Type Strains, Phase IV (KMG-IV): sequencing the most valuable type-strain genomes for metagenomic binning, comparative biology and taxonomic classification.</title>
        <authorList>
            <person name="Goeker M."/>
        </authorList>
    </citation>
    <scope>NUCLEOTIDE SEQUENCE [LARGE SCALE GENOMIC DNA]</scope>
    <source>
        <strain evidence="2 3">DSM 18048</strain>
    </source>
</reference>
<dbReference type="GO" id="GO:0016747">
    <property type="term" value="F:acyltransferase activity, transferring groups other than amino-acyl groups"/>
    <property type="evidence" value="ECO:0007669"/>
    <property type="project" value="InterPro"/>
</dbReference>
<name>A0A318RYR0_9DEIO</name>
<dbReference type="RefSeq" id="WP_110889048.1">
    <property type="nucleotide sequence ID" value="NZ_QJSX01000041.1"/>
</dbReference>
<keyword evidence="3" id="KW-1185">Reference proteome</keyword>
<dbReference type="PROSITE" id="PS51186">
    <property type="entry name" value="GNAT"/>
    <property type="match status" value="1"/>
</dbReference>
<feature type="domain" description="N-acetyltransferase" evidence="1">
    <location>
        <begin position="155"/>
        <end position="304"/>
    </location>
</feature>
<keyword evidence="2" id="KW-0808">Transferase</keyword>
<evidence type="ECO:0000259" key="1">
    <source>
        <dbReference type="PROSITE" id="PS51186"/>
    </source>
</evidence>
<dbReference type="CDD" id="cd04301">
    <property type="entry name" value="NAT_SF"/>
    <property type="match status" value="1"/>
</dbReference>
<gene>
    <name evidence="2" type="ORF">DES52_1411</name>
</gene>
<sequence>MSHRPYRDDADFRVLLDFLSRVNVANSQAGYLHPGDLTWWIRQNTVFDPQEGIELFHDDAGKLLGFVFNKPPEWATLQAAPHTPSAVLDEMLAFAQAKAAANTQKSLTVAADAGDEALTRALERADFSRTGERMCCFVYRPVVQGVPTPTLPNGFSFSSVTDDPDLKAKRVALHRAVWHPSKVTLEAYEHLRAAPSYRADLDMVLVAPDGALAAYALGWYDPQTRNGIQEPVGTHPDFRKRGLGQLVVQEVTRRLIVLGAEKISIYTFERLAAAMALYKSVGYTLSGYVEDWQRNERVEVVQKDGRNAQ</sequence>
<proteinExistence type="predicted"/>
<dbReference type="SUPFAM" id="SSF55729">
    <property type="entry name" value="Acyl-CoA N-acyltransferases (Nat)"/>
    <property type="match status" value="1"/>
</dbReference>
<dbReference type="InterPro" id="IPR000182">
    <property type="entry name" value="GNAT_dom"/>
</dbReference>
<dbReference type="Gene3D" id="3.40.630.30">
    <property type="match status" value="1"/>
</dbReference>
<dbReference type="Pfam" id="PF00583">
    <property type="entry name" value="Acetyltransf_1"/>
    <property type="match status" value="1"/>
</dbReference>
<accession>A0A318RYR0</accession>
<comment type="caution">
    <text evidence="2">The sequence shown here is derived from an EMBL/GenBank/DDBJ whole genome shotgun (WGS) entry which is preliminary data.</text>
</comment>
<protein>
    <submittedName>
        <fullName evidence="2">Acetyltransferase (GNAT) family protein</fullName>
    </submittedName>
</protein>
<dbReference type="Proteomes" id="UP000248326">
    <property type="component" value="Unassembled WGS sequence"/>
</dbReference>
<evidence type="ECO:0000313" key="3">
    <source>
        <dbReference type="Proteomes" id="UP000248326"/>
    </source>
</evidence>
<dbReference type="EMBL" id="QJSX01000041">
    <property type="protein sequence ID" value="PYE47702.1"/>
    <property type="molecule type" value="Genomic_DNA"/>
</dbReference>
<organism evidence="2 3">
    <name type="scientific">Deinococcus yavapaiensis KR-236</name>
    <dbReference type="NCBI Taxonomy" id="694435"/>
    <lineage>
        <taxon>Bacteria</taxon>
        <taxon>Thermotogati</taxon>
        <taxon>Deinococcota</taxon>
        <taxon>Deinococci</taxon>
        <taxon>Deinococcales</taxon>
        <taxon>Deinococcaceae</taxon>
        <taxon>Deinococcus</taxon>
    </lineage>
</organism>
<dbReference type="OrthoDB" id="62792at2"/>
<evidence type="ECO:0000313" key="2">
    <source>
        <dbReference type="EMBL" id="PYE47702.1"/>
    </source>
</evidence>